<evidence type="ECO:0000256" key="2">
    <source>
        <dbReference type="ARBA" id="ARBA00022797"/>
    </source>
</evidence>
<dbReference type="Pfam" id="PF06441">
    <property type="entry name" value="EHN"/>
    <property type="match status" value="1"/>
</dbReference>
<evidence type="ECO:0000313" key="6">
    <source>
        <dbReference type="Proteomes" id="UP001425155"/>
    </source>
</evidence>
<dbReference type="PANTHER" id="PTHR21661">
    <property type="entry name" value="EPOXIDE HYDROLASE 1-RELATED"/>
    <property type="match status" value="1"/>
</dbReference>
<protein>
    <submittedName>
        <fullName evidence="5">Epoxide hydrolase family protein</fullName>
    </submittedName>
</protein>
<evidence type="ECO:0000259" key="4">
    <source>
        <dbReference type="Pfam" id="PF06441"/>
    </source>
</evidence>
<reference evidence="5 6" key="1">
    <citation type="submission" date="2024-03" db="EMBL/GenBank/DDBJ databases">
        <title>YIM 134122 draft genome.</title>
        <authorList>
            <person name="Zuo S."/>
            <person name="Xiong L."/>
        </authorList>
    </citation>
    <scope>NUCLEOTIDE SEQUENCE [LARGE SCALE GENOMIC DNA]</scope>
    <source>
        <strain evidence="5 6">YIM 134122</strain>
    </source>
</reference>
<evidence type="ECO:0000313" key="5">
    <source>
        <dbReference type="EMBL" id="MEN1946233.1"/>
    </source>
</evidence>
<dbReference type="SUPFAM" id="SSF53474">
    <property type="entry name" value="alpha/beta-Hydrolases"/>
    <property type="match status" value="1"/>
</dbReference>
<dbReference type="InterPro" id="IPR010497">
    <property type="entry name" value="Epoxide_hydro_N"/>
</dbReference>
<name>A0ABU9W2L7_9MICO</name>
<evidence type="ECO:0000256" key="1">
    <source>
        <dbReference type="ARBA" id="ARBA00010088"/>
    </source>
</evidence>
<dbReference type="InterPro" id="IPR000639">
    <property type="entry name" value="Epox_hydrolase-like"/>
</dbReference>
<evidence type="ECO:0000256" key="3">
    <source>
        <dbReference type="ARBA" id="ARBA00022801"/>
    </source>
</evidence>
<gene>
    <name evidence="5" type="ORF">WJX64_06740</name>
</gene>
<dbReference type="PIRSF" id="PIRSF001112">
    <property type="entry name" value="Epoxide_hydrolase"/>
    <property type="match status" value="1"/>
</dbReference>
<keyword evidence="6" id="KW-1185">Reference proteome</keyword>
<comment type="similarity">
    <text evidence="1">Belongs to the peptidase S33 family.</text>
</comment>
<comment type="caution">
    <text evidence="5">The sequence shown here is derived from an EMBL/GenBank/DDBJ whole genome shotgun (WGS) entry which is preliminary data.</text>
</comment>
<organism evidence="5 6">
    <name type="scientific">Leifsonia stereocauli</name>
    <dbReference type="NCBI Taxonomy" id="3134136"/>
    <lineage>
        <taxon>Bacteria</taxon>
        <taxon>Bacillati</taxon>
        <taxon>Actinomycetota</taxon>
        <taxon>Actinomycetes</taxon>
        <taxon>Micrococcales</taxon>
        <taxon>Microbacteriaceae</taxon>
        <taxon>Leifsonia</taxon>
    </lineage>
</organism>
<accession>A0ABU9W2L7</accession>
<dbReference type="RefSeq" id="WP_342112693.1">
    <property type="nucleotide sequence ID" value="NZ_JBCAUN010000001.1"/>
</dbReference>
<dbReference type="PRINTS" id="PR00412">
    <property type="entry name" value="EPOXHYDRLASE"/>
</dbReference>
<keyword evidence="2" id="KW-0058">Aromatic hydrocarbons catabolism</keyword>
<keyword evidence="3 5" id="KW-0378">Hydrolase</keyword>
<dbReference type="GO" id="GO:0016787">
    <property type="term" value="F:hydrolase activity"/>
    <property type="evidence" value="ECO:0007669"/>
    <property type="project" value="UniProtKB-KW"/>
</dbReference>
<dbReference type="EMBL" id="JBCLVG010000001">
    <property type="protein sequence ID" value="MEN1946233.1"/>
    <property type="molecule type" value="Genomic_DNA"/>
</dbReference>
<dbReference type="PANTHER" id="PTHR21661:SF35">
    <property type="entry name" value="EPOXIDE HYDROLASE"/>
    <property type="match status" value="1"/>
</dbReference>
<dbReference type="Gene3D" id="3.40.50.1820">
    <property type="entry name" value="alpha/beta hydrolase"/>
    <property type="match status" value="1"/>
</dbReference>
<proteinExistence type="inferred from homology"/>
<dbReference type="InterPro" id="IPR029058">
    <property type="entry name" value="AB_hydrolase_fold"/>
</dbReference>
<dbReference type="Proteomes" id="UP001425155">
    <property type="component" value="Unassembled WGS sequence"/>
</dbReference>
<dbReference type="InterPro" id="IPR016292">
    <property type="entry name" value="Epoxide_hydrolase"/>
</dbReference>
<sequence length="374" mass="41286">MTSTPFTIAVPDDTLDDLRMRLRNTRFTTPSRSEFWGAGVDPGYLASLVGAWADWLDSDWRSVESRLNGLDHRLVEVDGTSIHVVRASSGPVDGERMPLLLMHGWPSSFIEMLALVEEFQAVGAPFEIVVPSMPGFLFSELPDGPLTREAMADVMHTLMTEELGFERYGVFGGDIGGTVAAWLAAKHPESVTGLYMIHPPFPAEFEAPLTDEEHEFLESEAEFDASDGGYSAIMITRPDTIGAAVADSPAGLLAWIIDKYRDWSDRGGDLETRFDRETLFTIGTLYWVTESIGTSFRQYVDYDANRPRPAIAVPAGFTVSAEVGIREMPRSIADRSCSDIRVWHEPSVGGHFLAHEEPQLLAGHLTAFFAKIRG</sequence>
<feature type="domain" description="Epoxide hydrolase N-terminal" evidence="4">
    <location>
        <begin position="4"/>
        <end position="112"/>
    </location>
</feature>